<proteinExistence type="predicted"/>
<reference evidence="2" key="1">
    <citation type="journal article" date="2019" name="Int. J. Syst. Evol. Microbiol.">
        <title>The Global Catalogue of Microorganisms (GCM) 10K type strain sequencing project: providing services to taxonomists for standard genome sequencing and annotation.</title>
        <authorList>
            <consortium name="The Broad Institute Genomics Platform"/>
            <consortium name="The Broad Institute Genome Sequencing Center for Infectious Disease"/>
            <person name="Wu L."/>
            <person name="Ma J."/>
        </authorList>
    </citation>
    <scope>NUCLEOTIDE SEQUENCE [LARGE SCALE GENOMIC DNA]</scope>
    <source>
        <strain evidence="2">JCM 16925</strain>
    </source>
</reference>
<dbReference type="Proteomes" id="UP001499984">
    <property type="component" value="Unassembled WGS sequence"/>
</dbReference>
<comment type="caution">
    <text evidence="1">The sequence shown here is derived from an EMBL/GenBank/DDBJ whole genome shotgun (WGS) entry which is preliminary data.</text>
</comment>
<dbReference type="EMBL" id="BAAAZY010000031">
    <property type="protein sequence ID" value="GAA4086729.1"/>
    <property type="molecule type" value="Genomic_DNA"/>
</dbReference>
<organism evidence="1 2">
    <name type="scientific">Streptomyces shaanxiensis</name>
    <dbReference type="NCBI Taxonomy" id="653357"/>
    <lineage>
        <taxon>Bacteria</taxon>
        <taxon>Bacillati</taxon>
        <taxon>Actinomycetota</taxon>
        <taxon>Actinomycetes</taxon>
        <taxon>Kitasatosporales</taxon>
        <taxon>Streptomycetaceae</taxon>
        <taxon>Streptomyces</taxon>
    </lineage>
</organism>
<accession>A0ABP7WE99</accession>
<protein>
    <submittedName>
        <fullName evidence="1">Uncharacterized protein</fullName>
    </submittedName>
</protein>
<gene>
    <name evidence="1" type="ORF">GCM10022233_81890</name>
</gene>
<evidence type="ECO:0000313" key="1">
    <source>
        <dbReference type="EMBL" id="GAA4086729.1"/>
    </source>
</evidence>
<dbReference type="RefSeq" id="WP_345021154.1">
    <property type="nucleotide sequence ID" value="NZ_BAAAZY010000031.1"/>
</dbReference>
<keyword evidence="2" id="KW-1185">Reference proteome</keyword>
<evidence type="ECO:0000313" key="2">
    <source>
        <dbReference type="Proteomes" id="UP001499984"/>
    </source>
</evidence>
<name>A0ABP7WE99_9ACTN</name>
<sequence>MNATTGITGARGVREFAPGGGLVLAVSGRPAPPPLRFETADAGRLLLRQGERPLLLGRADGTGCCKDLATHRLDGHRSPLPPLRSSAMRERTDWTHQCARWLEEAEDGPLYDGRWLLSRRASFAPGIWTEDFVRDWPGGSLELYCGGGWHGVLPLRRLSPPDAPRVKAYRKHARDGTLAPVLLWWVTFLDGWLILDGHDRAVAALAEGVEPVCVELRRVADEERWRREADEITAAHERHMERLGSRVDSRAPHPNLMHQRVALERGYADALASLPYDTAPTDSWPLPGGVPAWDDLAVGTMAQMFQCPRD</sequence>